<accession>A0A915DZZ8</accession>
<evidence type="ECO:0000256" key="1">
    <source>
        <dbReference type="ARBA" id="ARBA00006432"/>
    </source>
</evidence>
<feature type="domain" description="AMP-dependent synthetase/ligase" evidence="2">
    <location>
        <begin position="107"/>
        <end position="437"/>
    </location>
</feature>
<proteinExistence type="inferred from homology"/>
<dbReference type="GO" id="GO:0030729">
    <property type="term" value="F:acetoacetate-CoA ligase activity"/>
    <property type="evidence" value="ECO:0007669"/>
    <property type="project" value="TreeGrafter"/>
</dbReference>
<dbReference type="PANTHER" id="PTHR42921:SF1">
    <property type="entry name" value="ACETOACETYL-COA SYNTHETASE"/>
    <property type="match status" value="1"/>
</dbReference>
<evidence type="ECO:0000313" key="5">
    <source>
        <dbReference type="WBParaSite" id="jg25247"/>
    </source>
</evidence>
<dbReference type="AlphaFoldDB" id="A0A915DZZ8"/>
<feature type="domain" description="Acetyl-coenzyme A synthetase N-terminal" evidence="3">
    <location>
        <begin position="39"/>
        <end position="97"/>
    </location>
</feature>
<comment type="similarity">
    <text evidence="1">Belongs to the ATP-dependent AMP-binding enzyme family.</text>
</comment>
<reference evidence="5" key="1">
    <citation type="submission" date="2022-11" db="UniProtKB">
        <authorList>
            <consortium name="WormBaseParasite"/>
        </authorList>
    </citation>
    <scope>IDENTIFICATION</scope>
</reference>
<dbReference type="InterPro" id="IPR020845">
    <property type="entry name" value="AMP-binding_CS"/>
</dbReference>
<dbReference type="Pfam" id="PF16177">
    <property type="entry name" value="ACAS_N"/>
    <property type="match status" value="1"/>
</dbReference>
<dbReference type="InterPro" id="IPR000873">
    <property type="entry name" value="AMP-dep_synth/lig_dom"/>
</dbReference>
<evidence type="ECO:0000259" key="2">
    <source>
        <dbReference type="Pfam" id="PF00501"/>
    </source>
</evidence>
<evidence type="ECO:0000313" key="4">
    <source>
        <dbReference type="Proteomes" id="UP000887574"/>
    </source>
</evidence>
<dbReference type="PANTHER" id="PTHR42921">
    <property type="entry name" value="ACETOACETYL-COA SYNTHETASE"/>
    <property type="match status" value="1"/>
</dbReference>
<dbReference type="Gene3D" id="3.40.50.12780">
    <property type="entry name" value="N-terminal domain of ligase-like"/>
    <property type="match status" value="1"/>
</dbReference>
<dbReference type="Proteomes" id="UP000887574">
    <property type="component" value="Unplaced"/>
</dbReference>
<dbReference type="WBParaSite" id="jg25247">
    <property type="protein sequence ID" value="jg25247"/>
    <property type="gene ID" value="jg25247"/>
</dbReference>
<dbReference type="InterPro" id="IPR032387">
    <property type="entry name" value="ACAS_N"/>
</dbReference>
<dbReference type="Pfam" id="PF00501">
    <property type="entry name" value="AMP-binding"/>
    <property type="match status" value="1"/>
</dbReference>
<sequence length="476" mass="53589">MNGHLADHKFYVPNENEDNAEKRLMRYIQNTFNVNFGSYEEWYKWTITNYALFWEAVLKQCDIKLSSPYHKIVEEDVPIAKIPKWFQGARLNYAENCLKNGVDGHIAFIQANSPTEMHFYDYASLRQDVHRLASVMRLKFNVKSGDVVCAYVSNRYETAVAMLATTSLGAVWSSASVDFGAIGVIDRFSQLSPKLFFTSDFAVYKKKIHSLEENINEIVEGLPTLEKVIVIPNTSTNIPTAYTQANKFCTFQETMNLFQSLADATVYFEQVAFDHPLFVMFSSGTTGPPKGMIHTVGGTLLKHAEEHIIQANINPNDTILFYTTCGWMMWNWLLTVLFTGATIVLFDECPLDPDPHILLKIVQNTKSTILGSGAKVFDEYTKMGSNFKSIYNLSSLRLLLSTASPLKTSTFDFLNDHIKPEVVIGSICGGTDIIGCFMGATLNRPVVPGECQHFYLGMNCSTFNEQGIEVQDTREN</sequence>
<organism evidence="4 5">
    <name type="scientific">Ditylenchus dipsaci</name>
    <dbReference type="NCBI Taxonomy" id="166011"/>
    <lineage>
        <taxon>Eukaryota</taxon>
        <taxon>Metazoa</taxon>
        <taxon>Ecdysozoa</taxon>
        <taxon>Nematoda</taxon>
        <taxon>Chromadorea</taxon>
        <taxon>Rhabditida</taxon>
        <taxon>Tylenchina</taxon>
        <taxon>Tylenchomorpha</taxon>
        <taxon>Sphaerularioidea</taxon>
        <taxon>Anguinidae</taxon>
        <taxon>Anguininae</taxon>
        <taxon>Ditylenchus</taxon>
    </lineage>
</organism>
<keyword evidence="4" id="KW-1185">Reference proteome</keyword>
<dbReference type="SUPFAM" id="SSF56801">
    <property type="entry name" value="Acetyl-CoA synthetase-like"/>
    <property type="match status" value="1"/>
</dbReference>
<dbReference type="InterPro" id="IPR042099">
    <property type="entry name" value="ANL_N_sf"/>
</dbReference>
<dbReference type="PROSITE" id="PS00455">
    <property type="entry name" value="AMP_BINDING"/>
    <property type="match status" value="1"/>
</dbReference>
<name>A0A915DZZ8_9BILA</name>
<protein>
    <submittedName>
        <fullName evidence="5">Acetoacetyl-CoA synthetase</fullName>
    </submittedName>
</protein>
<evidence type="ECO:0000259" key="3">
    <source>
        <dbReference type="Pfam" id="PF16177"/>
    </source>
</evidence>